<dbReference type="RefSeq" id="WP_317523866.1">
    <property type="nucleotide sequence ID" value="NZ_JAWJZI010000009.1"/>
</dbReference>
<evidence type="ECO:0000313" key="9">
    <source>
        <dbReference type="Proteomes" id="UP001186452"/>
    </source>
</evidence>
<accession>A0ABU3ZLQ9</accession>
<keyword evidence="6" id="KW-0378">Hydrolase</keyword>
<proteinExistence type="inferred from homology"/>
<dbReference type="InterPro" id="IPR008766">
    <property type="entry name" value="Replication_gene_A-like"/>
</dbReference>
<evidence type="ECO:0000256" key="4">
    <source>
        <dbReference type="ARBA" id="ARBA00022722"/>
    </source>
</evidence>
<dbReference type="Pfam" id="PF05840">
    <property type="entry name" value="Phage_GPA"/>
    <property type="match status" value="1"/>
</dbReference>
<evidence type="ECO:0000256" key="2">
    <source>
        <dbReference type="ARBA" id="ARBA00009260"/>
    </source>
</evidence>
<evidence type="ECO:0000256" key="5">
    <source>
        <dbReference type="ARBA" id="ARBA00022759"/>
    </source>
</evidence>
<feature type="domain" description="Replication gene A protein-like" evidence="7">
    <location>
        <begin position="104"/>
        <end position="372"/>
    </location>
</feature>
<protein>
    <submittedName>
        <fullName evidence="8">Replication endonuclease</fullName>
    </submittedName>
</protein>
<reference evidence="8 9" key="1">
    <citation type="submission" date="2023-10" db="EMBL/GenBank/DDBJ databases">
        <title>Marine bacteria isolated from horseshoe crab.</title>
        <authorList>
            <person name="Cheng T.H."/>
        </authorList>
    </citation>
    <scope>NUCLEOTIDE SEQUENCE [LARGE SCALE GENOMIC DNA]</scope>
    <source>
        <strain evidence="8 9">HSC6</strain>
    </source>
</reference>
<evidence type="ECO:0000259" key="7">
    <source>
        <dbReference type="Pfam" id="PF05840"/>
    </source>
</evidence>
<keyword evidence="5 8" id="KW-0255">Endonuclease</keyword>
<dbReference type="Proteomes" id="UP001186452">
    <property type="component" value="Unassembled WGS sequence"/>
</dbReference>
<keyword evidence="3" id="KW-0235">DNA replication</keyword>
<evidence type="ECO:0000256" key="3">
    <source>
        <dbReference type="ARBA" id="ARBA00022705"/>
    </source>
</evidence>
<comment type="caution">
    <text evidence="8">The sequence shown here is derived from an EMBL/GenBank/DDBJ whole genome shotgun (WGS) entry which is preliminary data.</text>
</comment>
<sequence>MLEALDLSLVDWDDKAFVKGRLRPFPDQVQRQLFNRYLSIASKRERNSFLRETTDSLAEKISIPLHKLNLNVSEDGLRADAKSYAKASLALRRFHIHSPEEALTQLEQFAILQGVKPPSRETYSVQGIAGRLCDDKWWLRKLRKAHIRNVEVVYHHLNKVNRIKGIYCSNPTLKARLNQKHYQQEYLANTIATNQAGESFSLLELSQKGVADPKIRKAELMVRARGFEDLAKELGHEAAFITITCPSKYHRAYSKSGMENPNWEGYTPWDGQQYLTELWTLIRSKLHREGVRFYGFRVAEPQHDGTPHWHMLFFVKQEHYSRMIEVMRDYAMREDSQEKGAEQHRFTEVKIDESKGSATGYIAKYIAKNIDGEDLESGVYGEDPKCAAARVDAWAACWGIRQFQQLGGCSVTVWRELRRLKSLLGKSQLGEGELAEKITTAADNSDWKAFTQLMGGVFCKRKEQAFQPHYELSVDTDTGAVKTSQYCESELVRALKGVAIAGKAIITRLHEWRIAFQVPCAP</sequence>
<evidence type="ECO:0000256" key="6">
    <source>
        <dbReference type="ARBA" id="ARBA00022801"/>
    </source>
</evidence>
<keyword evidence="4" id="KW-0540">Nuclease</keyword>
<evidence type="ECO:0000313" key="8">
    <source>
        <dbReference type="EMBL" id="MDV5171044.1"/>
    </source>
</evidence>
<comment type="similarity">
    <text evidence="2">Belongs to the phage GPA family.</text>
</comment>
<organism evidence="8 9">
    <name type="scientific">Photobacterium rosenbergii</name>
    <dbReference type="NCBI Taxonomy" id="294936"/>
    <lineage>
        <taxon>Bacteria</taxon>
        <taxon>Pseudomonadati</taxon>
        <taxon>Pseudomonadota</taxon>
        <taxon>Gammaproteobacteria</taxon>
        <taxon>Vibrionales</taxon>
        <taxon>Vibrionaceae</taxon>
        <taxon>Photobacterium</taxon>
    </lineage>
</organism>
<gene>
    <name evidence="8" type="ORF">R2X38_18775</name>
</gene>
<keyword evidence="9" id="KW-1185">Reference proteome</keyword>
<comment type="function">
    <text evidence="1">Possible endonuclease which induces a single-strand cut and initiates DNA replication.</text>
</comment>
<dbReference type="GO" id="GO:0004519">
    <property type="term" value="F:endonuclease activity"/>
    <property type="evidence" value="ECO:0007669"/>
    <property type="project" value="UniProtKB-KW"/>
</dbReference>
<name>A0ABU3ZLQ9_9GAMM</name>
<dbReference type="EMBL" id="JAWJZI010000009">
    <property type="protein sequence ID" value="MDV5171044.1"/>
    <property type="molecule type" value="Genomic_DNA"/>
</dbReference>
<evidence type="ECO:0000256" key="1">
    <source>
        <dbReference type="ARBA" id="ARBA00003293"/>
    </source>
</evidence>